<dbReference type="InterPro" id="IPR002464">
    <property type="entry name" value="DNA/RNA_helicase_DEAH_CS"/>
</dbReference>
<dbReference type="EMBL" id="JAFCMP010000046">
    <property type="protein sequence ID" value="KAG5189659.1"/>
    <property type="molecule type" value="Genomic_DNA"/>
</dbReference>
<feature type="compositionally biased region" description="Acidic residues" evidence="13">
    <location>
        <begin position="146"/>
        <end position="155"/>
    </location>
</feature>
<dbReference type="Pfam" id="PF00270">
    <property type="entry name" value="DEAD"/>
    <property type="match status" value="1"/>
</dbReference>
<feature type="domain" description="Helicase C-terminal" evidence="15">
    <location>
        <begin position="370"/>
        <end position="562"/>
    </location>
</feature>
<feature type="compositionally biased region" description="Low complexity" evidence="13">
    <location>
        <begin position="881"/>
        <end position="892"/>
    </location>
</feature>
<keyword evidence="3" id="KW-0507">mRNA processing</keyword>
<evidence type="ECO:0000256" key="6">
    <source>
        <dbReference type="ARBA" id="ARBA00022806"/>
    </source>
</evidence>
<proteinExistence type="inferred from homology"/>
<dbReference type="Pfam" id="PF04408">
    <property type="entry name" value="WHD_HA2"/>
    <property type="match status" value="1"/>
</dbReference>
<dbReference type="EC" id="3.6.4.13" evidence="2"/>
<dbReference type="OrthoDB" id="10253254at2759"/>
<dbReference type="SMART" id="SM00487">
    <property type="entry name" value="DEXDc"/>
    <property type="match status" value="1"/>
</dbReference>
<evidence type="ECO:0000259" key="15">
    <source>
        <dbReference type="PROSITE" id="PS51194"/>
    </source>
</evidence>
<dbReference type="Gene3D" id="1.20.120.1080">
    <property type="match status" value="1"/>
</dbReference>
<dbReference type="GO" id="GO:0003724">
    <property type="term" value="F:RNA helicase activity"/>
    <property type="evidence" value="ECO:0007669"/>
    <property type="project" value="UniProtKB-EC"/>
</dbReference>
<evidence type="ECO:0000256" key="9">
    <source>
        <dbReference type="ARBA" id="ARBA00023242"/>
    </source>
</evidence>
<accession>A0A835ZC27</accession>
<keyword evidence="4" id="KW-0547">Nucleotide-binding</keyword>
<evidence type="ECO:0000256" key="10">
    <source>
        <dbReference type="ARBA" id="ARBA00038040"/>
    </source>
</evidence>
<evidence type="ECO:0000256" key="11">
    <source>
        <dbReference type="ARBA" id="ARBA00047984"/>
    </source>
</evidence>
<keyword evidence="12" id="KW-0175">Coiled coil</keyword>
<comment type="similarity">
    <text evidence="10">Belongs to the DEAD box helicase family. DEAH subfamily. PRP16 sub-subfamily.</text>
</comment>
<evidence type="ECO:0000256" key="4">
    <source>
        <dbReference type="ARBA" id="ARBA00022741"/>
    </source>
</evidence>
<dbReference type="PROSITE" id="PS51192">
    <property type="entry name" value="HELICASE_ATP_BIND_1"/>
    <property type="match status" value="1"/>
</dbReference>
<feature type="region of interest" description="Disordered" evidence="13">
    <location>
        <begin position="841"/>
        <end position="892"/>
    </location>
</feature>
<evidence type="ECO:0000256" key="2">
    <source>
        <dbReference type="ARBA" id="ARBA00012552"/>
    </source>
</evidence>
<feature type="coiled-coil region" evidence="12">
    <location>
        <begin position="810"/>
        <end position="837"/>
    </location>
</feature>
<feature type="domain" description="Helicase ATP-binding" evidence="14">
    <location>
        <begin position="202"/>
        <end position="365"/>
    </location>
</feature>
<keyword evidence="9" id="KW-0539">Nucleus</keyword>
<keyword evidence="17" id="KW-1185">Reference proteome</keyword>
<keyword evidence="6" id="KW-0347">Helicase</keyword>
<name>A0A835ZC27_9STRA</name>
<dbReference type="GO" id="GO:0000398">
    <property type="term" value="P:mRNA splicing, via spliceosome"/>
    <property type="evidence" value="ECO:0007669"/>
    <property type="project" value="UniProtKB-ARBA"/>
</dbReference>
<comment type="catalytic activity">
    <reaction evidence="11">
        <text>ATP + H2O = ADP + phosphate + H(+)</text>
        <dbReference type="Rhea" id="RHEA:13065"/>
        <dbReference type="ChEBI" id="CHEBI:15377"/>
        <dbReference type="ChEBI" id="CHEBI:15378"/>
        <dbReference type="ChEBI" id="CHEBI:30616"/>
        <dbReference type="ChEBI" id="CHEBI:43474"/>
        <dbReference type="ChEBI" id="CHEBI:456216"/>
        <dbReference type="EC" id="3.6.4.13"/>
    </reaction>
</comment>
<evidence type="ECO:0000256" key="5">
    <source>
        <dbReference type="ARBA" id="ARBA00022801"/>
    </source>
</evidence>
<dbReference type="InterPro" id="IPR014001">
    <property type="entry name" value="Helicase_ATP-bd"/>
</dbReference>
<organism evidence="16 17">
    <name type="scientific">Tribonema minus</name>
    <dbReference type="NCBI Taxonomy" id="303371"/>
    <lineage>
        <taxon>Eukaryota</taxon>
        <taxon>Sar</taxon>
        <taxon>Stramenopiles</taxon>
        <taxon>Ochrophyta</taxon>
        <taxon>PX clade</taxon>
        <taxon>Xanthophyceae</taxon>
        <taxon>Tribonematales</taxon>
        <taxon>Tribonemataceae</taxon>
        <taxon>Tribonema</taxon>
    </lineage>
</organism>
<keyword evidence="5" id="KW-0378">Hydrolase</keyword>
<dbReference type="Pfam" id="PF21010">
    <property type="entry name" value="HA2_C"/>
    <property type="match status" value="1"/>
</dbReference>
<evidence type="ECO:0000256" key="7">
    <source>
        <dbReference type="ARBA" id="ARBA00022840"/>
    </source>
</evidence>
<evidence type="ECO:0000256" key="13">
    <source>
        <dbReference type="SAM" id="MobiDB-lite"/>
    </source>
</evidence>
<evidence type="ECO:0000259" key="14">
    <source>
        <dbReference type="PROSITE" id="PS51192"/>
    </source>
</evidence>
<dbReference type="FunFam" id="1.20.120.1080:FF:000018">
    <property type="entry name" value="Pre-mRNA-splicing factor ATP-dependent RNA helicase prp16"/>
    <property type="match status" value="1"/>
</dbReference>
<dbReference type="InterPro" id="IPR011709">
    <property type="entry name" value="DEAD-box_helicase_OB_fold"/>
</dbReference>
<evidence type="ECO:0000256" key="3">
    <source>
        <dbReference type="ARBA" id="ARBA00022664"/>
    </source>
</evidence>
<dbReference type="InterPro" id="IPR027417">
    <property type="entry name" value="P-loop_NTPase"/>
</dbReference>
<feature type="region of interest" description="Disordered" evidence="13">
    <location>
        <begin position="139"/>
        <end position="159"/>
    </location>
</feature>
<dbReference type="Pfam" id="PF00271">
    <property type="entry name" value="Helicase_C"/>
    <property type="match status" value="1"/>
</dbReference>
<evidence type="ECO:0000256" key="12">
    <source>
        <dbReference type="SAM" id="Coils"/>
    </source>
</evidence>
<dbReference type="PROSITE" id="PS00690">
    <property type="entry name" value="DEAH_ATP_HELICASE"/>
    <property type="match status" value="1"/>
</dbReference>
<dbReference type="InterPro" id="IPR001650">
    <property type="entry name" value="Helicase_C-like"/>
</dbReference>
<dbReference type="Gene3D" id="3.40.50.300">
    <property type="entry name" value="P-loop containing nucleotide triphosphate hydrolases"/>
    <property type="match status" value="2"/>
</dbReference>
<dbReference type="SUPFAM" id="SSF52540">
    <property type="entry name" value="P-loop containing nucleoside triphosphate hydrolases"/>
    <property type="match status" value="1"/>
</dbReference>
<dbReference type="InterPro" id="IPR007502">
    <property type="entry name" value="Helicase-assoc_dom"/>
</dbReference>
<sequence>MARRRARGDHKVAGRSARASQLNADQEAWEANRMLQSGVAVRGEVSLEFDEEIDQRVQLIVHSLKPPFLTGGKAGAKAAAFGTVATVKDVSSDMATCARNGSQLVRTQREKRDRQKMRKRFWELGGSRMGDAMGIKAAPEAKEDGGGGEDEEEDGGDYKANAGYAKHMKKSGGAGASEFARTKTLAEQREYLPVRQVRDDLMQIVADHQVVIIVGETGSGKTTQLTQYLHEAGMTRYGMVGCTQPRRVAAMSVAKRVSEEMGVELGQEVGYAIRFEDVTSEATLIKYMTDGVLLRESLREPDLDTYAALVMDEAHERSLNTDVLFGVLRKVVQRRRDLRLVVTSATLDATRFSDFFGGVPVFNIPGRTFKVDTYFAKTPQEDYVDAAVKQALQIHLSHGPGDILIFMTGQEDIEATCEVLAERMGTLDDPPPLLLLPMYSQLPADLQAKIFESADEGVRKCIVSTNIAETSLTVDGIKYVIDSGFCKLKVYNPKIGMDALQITPISQANANQRSGRAGRTGEGHAYRLYTERQYRDELLAAQIPEIQRTNLGNVVLLLKSLGVEDLLSFDFMDPPPQDNIQSSLYQLWVLGALSNTGDLTTLGRKMVEFPLDPPLAKMLIFSEKLGCTAEVLVVVSMLSVPSVFFRPKGREEESDAAREKFFVPESDHLTLLNVYQQWRQQNYAAQWCTDHFVHVKGLRKAREVHAQLLDILKQQRIQHVSTGGAGWDSVRKAICSAYFYNAAKIKGVGEYVNMLTGMPCHLHPSSALYGLGYTPDFTCYHELIYTSKEYMTTVTAVEGEWLAELGPMFFSVKESLKSRLEKRKREAEEKVKMDAEMATVTAAKEQEEEARRLREEAETPRHRGIVMATPGRLKPPGGPGATPRRTPARFGL</sequence>
<dbReference type="InterPro" id="IPR011545">
    <property type="entry name" value="DEAD/DEAH_box_helicase_dom"/>
</dbReference>
<dbReference type="AlphaFoldDB" id="A0A835ZC27"/>
<feature type="compositionally biased region" description="Basic and acidic residues" evidence="13">
    <location>
        <begin position="849"/>
        <end position="861"/>
    </location>
</feature>
<dbReference type="GO" id="GO:0005524">
    <property type="term" value="F:ATP binding"/>
    <property type="evidence" value="ECO:0007669"/>
    <property type="project" value="UniProtKB-KW"/>
</dbReference>
<dbReference type="Proteomes" id="UP000664859">
    <property type="component" value="Unassembled WGS sequence"/>
</dbReference>
<dbReference type="PANTHER" id="PTHR18934:SF91">
    <property type="entry name" value="PRE-MRNA-SPLICING FACTOR ATP-DEPENDENT RNA HELICASE PRP16"/>
    <property type="match status" value="1"/>
</dbReference>
<dbReference type="SMART" id="SM00847">
    <property type="entry name" value="HA2"/>
    <property type="match status" value="1"/>
</dbReference>
<comment type="subcellular location">
    <subcellularLocation>
        <location evidence="1">Nucleus</location>
    </subcellularLocation>
</comment>
<dbReference type="FunFam" id="3.40.50.300:FF:000007">
    <property type="entry name" value="Pre-mRNA-splicing factor ATP-dependent RNA helicase"/>
    <property type="match status" value="1"/>
</dbReference>
<dbReference type="InterPro" id="IPR048333">
    <property type="entry name" value="HA2_WH"/>
</dbReference>
<evidence type="ECO:0000313" key="16">
    <source>
        <dbReference type="EMBL" id="KAG5189659.1"/>
    </source>
</evidence>
<dbReference type="FunFam" id="3.40.50.300:FF:000615">
    <property type="entry name" value="pre-mRNA-splicing factor ATP-dependent RNA helicase DEAH7"/>
    <property type="match status" value="1"/>
</dbReference>
<keyword evidence="7" id="KW-0067">ATP-binding</keyword>
<dbReference type="GO" id="GO:0016787">
    <property type="term" value="F:hydrolase activity"/>
    <property type="evidence" value="ECO:0007669"/>
    <property type="project" value="UniProtKB-KW"/>
</dbReference>
<protein>
    <recommendedName>
        <fullName evidence="2">RNA helicase</fullName>
        <ecNumber evidence="2">3.6.4.13</ecNumber>
    </recommendedName>
</protein>
<evidence type="ECO:0000256" key="1">
    <source>
        <dbReference type="ARBA" id="ARBA00004123"/>
    </source>
</evidence>
<dbReference type="CDD" id="cd18791">
    <property type="entry name" value="SF2_C_RHA"/>
    <property type="match status" value="1"/>
</dbReference>
<dbReference type="GO" id="GO:0003723">
    <property type="term" value="F:RNA binding"/>
    <property type="evidence" value="ECO:0007669"/>
    <property type="project" value="TreeGrafter"/>
</dbReference>
<dbReference type="Pfam" id="PF07717">
    <property type="entry name" value="OB_NTP_bind"/>
    <property type="match status" value="1"/>
</dbReference>
<dbReference type="GO" id="GO:0005634">
    <property type="term" value="C:nucleus"/>
    <property type="evidence" value="ECO:0007669"/>
    <property type="project" value="UniProtKB-SubCell"/>
</dbReference>
<evidence type="ECO:0000313" key="17">
    <source>
        <dbReference type="Proteomes" id="UP000664859"/>
    </source>
</evidence>
<dbReference type="SMART" id="SM00490">
    <property type="entry name" value="HELICc"/>
    <property type="match status" value="1"/>
</dbReference>
<feature type="region of interest" description="Disordered" evidence="13">
    <location>
        <begin position="1"/>
        <end position="24"/>
    </location>
</feature>
<dbReference type="PANTHER" id="PTHR18934">
    <property type="entry name" value="ATP-DEPENDENT RNA HELICASE"/>
    <property type="match status" value="1"/>
</dbReference>
<reference evidence="16" key="1">
    <citation type="submission" date="2021-02" db="EMBL/GenBank/DDBJ databases">
        <title>First Annotated Genome of the Yellow-green Alga Tribonema minus.</title>
        <authorList>
            <person name="Mahan K.M."/>
        </authorList>
    </citation>
    <scope>NUCLEOTIDE SEQUENCE</scope>
    <source>
        <strain evidence="16">UTEX B ZZ1240</strain>
    </source>
</reference>
<gene>
    <name evidence="16" type="ORF">JKP88DRAFT_184433</name>
</gene>
<dbReference type="PROSITE" id="PS51194">
    <property type="entry name" value="HELICASE_CTER"/>
    <property type="match status" value="1"/>
</dbReference>
<keyword evidence="8" id="KW-0508">mRNA splicing</keyword>
<evidence type="ECO:0000256" key="8">
    <source>
        <dbReference type="ARBA" id="ARBA00023187"/>
    </source>
</evidence>
<comment type="caution">
    <text evidence="16">The sequence shown here is derived from an EMBL/GenBank/DDBJ whole genome shotgun (WGS) entry which is preliminary data.</text>
</comment>